<feature type="region of interest" description="Disordered" evidence="1">
    <location>
        <begin position="1"/>
        <end position="55"/>
    </location>
</feature>
<dbReference type="SUPFAM" id="SSF103642">
    <property type="entry name" value="Sec-C motif"/>
    <property type="match status" value="1"/>
</dbReference>
<name>A0A9X1MR01_9BACT</name>
<gene>
    <name evidence="2" type="ORF">LOC68_20820</name>
</gene>
<dbReference type="Pfam" id="PF02810">
    <property type="entry name" value="SEC-C"/>
    <property type="match status" value="1"/>
</dbReference>
<dbReference type="EMBL" id="JAJKFT010000010">
    <property type="protein sequence ID" value="MCC9630842.1"/>
    <property type="molecule type" value="Genomic_DNA"/>
</dbReference>
<evidence type="ECO:0000313" key="3">
    <source>
        <dbReference type="Proteomes" id="UP001139103"/>
    </source>
</evidence>
<evidence type="ECO:0000256" key="1">
    <source>
        <dbReference type="SAM" id="MobiDB-lite"/>
    </source>
</evidence>
<dbReference type="InterPro" id="IPR004027">
    <property type="entry name" value="SEC_C_motif"/>
</dbReference>
<protein>
    <submittedName>
        <fullName evidence="2">SEC-C domain-containing protein</fullName>
    </submittedName>
</protein>
<dbReference type="Proteomes" id="UP001139103">
    <property type="component" value="Unassembled WGS sequence"/>
</dbReference>
<comment type="caution">
    <text evidence="2">The sequence shown here is derived from an EMBL/GenBank/DDBJ whole genome shotgun (WGS) entry which is preliminary data.</text>
</comment>
<feature type="compositionally biased region" description="Basic and acidic residues" evidence="1">
    <location>
        <begin position="42"/>
        <end position="55"/>
    </location>
</feature>
<accession>A0A9X1MR01</accession>
<proteinExistence type="predicted"/>
<sequence>MARQHESSEGSTGTEPEVVEPIRNAGKRVGRNSPCPCGSGKKYKDCHMGKDRGVT</sequence>
<dbReference type="Gene3D" id="3.10.450.50">
    <property type="match status" value="1"/>
</dbReference>
<organism evidence="2 3">
    <name type="scientific">Blastopirellula sediminis</name>
    <dbReference type="NCBI Taxonomy" id="2894196"/>
    <lineage>
        <taxon>Bacteria</taxon>
        <taxon>Pseudomonadati</taxon>
        <taxon>Planctomycetota</taxon>
        <taxon>Planctomycetia</taxon>
        <taxon>Pirellulales</taxon>
        <taxon>Pirellulaceae</taxon>
        <taxon>Blastopirellula</taxon>
    </lineage>
</organism>
<keyword evidence="3" id="KW-1185">Reference proteome</keyword>
<reference evidence="2" key="1">
    <citation type="submission" date="2021-11" db="EMBL/GenBank/DDBJ databases">
        <title>Genome sequence.</title>
        <authorList>
            <person name="Sun Q."/>
        </authorList>
    </citation>
    <scope>NUCLEOTIDE SEQUENCE</scope>
    <source>
        <strain evidence="2">JC732</strain>
    </source>
</reference>
<dbReference type="AlphaFoldDB" id="A0A9X1MR01"/>
<evidence type="ECO:0000313" key="2">
    <source>
        <dbReference type="EMBL" id="MCC9630842.1"/>
    </source>
</evidence>